<dbReference type="GO" id="GO:0016491">
    <property type="term" value="F:oxidoreductase activity"/>
    <property type="evidence" value="ECO:0007669"/>
    <property type="project" value="UniProtKB-KW"/>
</dbReference>
<dbReference type="Proteomes" id="UP000812440">
    <property type="component" value="Chromosome 2"/>
</dbReference>
<reference evidence="3" key="1">
    <citation type="thesis" date="2020" institute="ProQuest LLC" country="789 East Eisenhower Parkway, Ann Arbor, MI, USA">
        <title>Comparative Genomics and Chromosome Evolution.</title>
        <authorList>
            <person name="Mudd A.B."/>
        </authorList>
    </citation>
    <scope>NUCLEOTIDE SEQUENCE</scope>
    <source>
        <strain evidence="3">Female2</strain>
        <tissue evidence="3">Blood</tissue>
    </source>
</reference>
<gene>
    <name evidence="3" type="ORF">GDO86_002937</name>
</gene>
<protein>
    <submittedName>
        <fullName evidence="3">Uncharacterized protein</fullName>
    </submittedName>
</protein>
<comment type="caution">
    <text evidence="3">The sequence shown here is derived from an EMBL/GenBank/DDBJ whole genome shotgun (WGS) entry which is preliminary data.</text>
</comment>
<dbReference type="OrthoDB" id="191139at2759"/>
<evidence type="ECO:0000256" key="1">
    <source>
        <dbReference type="ARBA" id="ARBA00006484"/>
    </source>
</evidence>
<evidence type="ECO:0000256" key="2">
    <source>
        <dbReference type="ARBA" id="ARBA00023002"/>
    </source>
</evidence>
<dbReference type="SUPFAM" id="SSF51735">
    <property type="entry name" value="NAD(P)-binding Rossmann-fold domains"/>
    <property type="match status" value="1"/>
</dbReference>
<evidence type="ECO:0000313" key="3">
    <source>
        <dbReference type="EMBL" id="KAG8450466.1"/>
    </source>
</evidence>
<organism evidence="3 4">
    <name type="scientific">Hymenochirus boettgeri</name>
    <name type="common">Congo dwarf clawed frog</name>
    <dbReference type="NCBI Taxonomy" id="247094"/>
    <lineage>
        <taxon>Eukaryota</taxon>
        <taxon>Metazoa</taxon>
        <taxon>Chordata</taxon>
        <taxon>Craniata</taxon>
        <taxon>Vertebrata</taxon>
        <taxon>Euteleostomi</taxon>
        <taxon>Amphibia</taxon>
        <taxon>Batrachia</taxon>
        <taxon>Anura</taxon>
        <taxon>Pipoidea</taxon>
        <taxon>Pipidae</taxon>
        <taxon>Pipinae</taxon>
        <taxon>Hymenochirus</taxon>
    </lineage>
</organism>
<comment type="similarity">
    <text evidence="1">Belongs to the short-chain dehydrogenases/reductases (SDR) family.</text>
</comment>
<dbReference type="AlphaFoldDB" id="A0A8T2K7E6"/>
<dbReference type="Gene3D" id="3.40.50.720">
    <property type="entry name" value="NAD(P)-binding Rossmann-like Domain"/>
    <property type="match status" value="2"/>
</dbReference>
<dbReference type="EMBL" id="JAACNH010000002">
    <property type="protein sequence ID" value="KAG8450466.1"/>
    <property type="molecule type" value="Genomic_DNA"/>
</dbReference>
<dbReference type="InterPro" id="IPR036291">
    <property type="entry name" value="NAD(P)-bd_dom_sf"/>
</dbReference>
<keyword evidence="2" id="KW-0560">Oxidoreductase</keyword>
<dbReference type="PANTHER" id="PTHR43157:SF44">
    <property type="entry name" value="DEHYDROGENASE_REDUCTASE SDR FAMILY MEMBER 13"/>
    <property type="match status" value="1"/>
</dbReference>
<proteinExistence type="inferred from homology"/>
<sequence length="183" mass="20604">MKLDLASLDSVRSFCKAFLSAEPRLDILINNAAVLWFWHPMLIIGKFYFNKISSPAESISDTLQSYCDSKLCNILFARELANRLQGTGVTCYSVHPGTVHTSLGRNMPSWIKAFIIPFGWLFLRTSTDGAQTSIYCAIQEGIEMYSGRYFDNCQVREVQPQARDDAVAKKLWEASERMTGLAS</sequence>
<accession>A0A8T2K7E6</accession>
<name>A0A8T2K7E6_9PIPI</name>
<dbReference type="PANTHER" id="PTHR43157">
    <property type="entry name" value="PHOSPHATIDYLINOSITOL-GLYCAN BIOSYNTHESIS CLASS F PROTEIN-RELATED"/>
    <property type="match status" value="1"/>
</dbReference>
<evidence type="ECO:0000313" key="4">
    <source>
        <dbReference type="Proteomes" id="UP000812440"/>
    </source>
</evidence>
<keyword evidence="4" id="KW-1185">Reference proteome</keyword>